<reference evidence="1" key="1">
    <citation type="journal article" date="2014" name="Front. Microbiol.">
        <title>High frequency of phylogenetically diverse reductive dehalogenase-homologous genes in deep subseafloor sedimentary metagenomes.</title>
        <authorList>
            <person name="Kawai M."/>
            <person name="Futagami T."/>
            <person name="Toyoda A."/>
            <person name="Takaki Y."/>
            <person name="Nishi S."/>
            <person name="Hori S."/>
            <person name="Arai W."/>
            <person name="Tsubouchi T."/>
            <person name="Morono Y."/>
            <person name="Uchiyama I."/>
            <person name="Ito T."/>
            <person name="Fujiyama A."/>
            <person name="Inagaki F."/>
            <person name="Takami H."/>
        </authorList>
    </citation>
    <scope>NUCLEOTIDE SEQUENCE</scope>
    <source>
        <strain evidence="1">Expedition CK06-06</strain>
    </source>
</reference>
<comment type="caution">
    <text evidence="1">The sequence shown here is derived from an EMBL/GenBank/DDBJ whole genome shotgun (WGS) entry which is preliminary data.</text>
</comment>
<evidence type="ECO:0000313" key="1">
    <source>
        <dbReference type="EMBL" id="GAG32659.1"/>
    </source>
</evidence>
<gene>
    <name evidence="1" type="ORF">S01H1_66696</name>
</gene>
<sequence>IREKTCVKRAATARDKSILNLKAKIKIIVK</sequence>
<dbReference type="EMBL" id="BARS01044113">
    <property type="protein sequence ID" value="GAG32659.1"/>
    <property type="molecule type" value="Genomic_DNA"/>
</dbReference>
<name>X0WNW0_9ZZZZ</name>
<accession>X0WNW0</accession>
<protein>
    <submittedName>
        <fullName evidence="1">Uncharacterized protein</fullName>
    </submittedName>
</protein>
<proteinExistence type="predicted"/>
<dbReference type="AlphaFoldDB" id="X0WNW0"/>
<organism evidence="1">
    <name type="scientific">marine sediment metagenome</name>
    <dbReference type="NCBI Taxonomy" id="412755"/>
    <lineage>
        <taxon>unclassified sequences</taxon>
        <taxon>metagenomes</taxon>
        <taxon>ecological metagenomes</taxon>
    </lineage>
</organism>
<feature type="non-terminal residue" evidence="1">
    <location>
        <position position="1"/>
    </location>
</feature>